<protein>
    <submittedName>
        <fullName evidence="2">Uncharacterized protein</fullName>
    </submittedName>
</protein>
<accession>A0A078ANS3</accession>
<reference evidence="2 3" key="1">
    <citation type="submission" date="2014-06" db="EMBL/GenBank/DDBJ databases">
        <authorList>
            <person name="Swart Estienne"/>
        </authorList>
    </citation>
    <scope>NUCLEOTIDE SEQUENCE [LARGE SCALE GENOMIC DNA]</scope>
    <source>
        <strain evidence="2 3">130c</strain>
    </source>
</reference>
<feature type="compositionally biased region" description="Low complexity" evidence="1">
    <location>
        <begin position="573"/>
        <end position="590"/>
    </location>
</feature>
<feature type="region of interest" description="Disordered" evidence="1">
    <location>
        <begin position="563"/>
        <end position="613"/>
    </location>
</feature>
<dbReference type="Proteomes" id="UP000039865">
    <property type="component" value="Unassembled WGS sequence"/>
</dbReference>
<sequence length="613" mass="70874">MNVKYQTGMLQDDQNKSIAKYTIGKQLQLSRTQTQASSISIQSQKQELQLDNKEKQGSKLDNFLQKSSLLKINNPQLSSATLLSLQTKSIMNLTQNPSKLKQISKSSISNQQQSISTHSYMNPFLTAYQSAKLSHDNRNGNNNDYNSVKFASARQLDNHSNAILIDSDDNQRSFMDEFYEQPLQMSRQDNRQASAQSLKHLQNQIDEEQSGIDESINTQTLKVMFEQDSQDSSQILSCNNSTFLQQKGVYENGSFQALDQKDRIDQVKIEIIKNKKIKKNPQVESNQYKHRIISIILKKRSVRMKICPYKKASINSYYNRSKLNNKTKFLNLQTCQNIFDRSVVKINQLKNEREKQSFRQEEAKMRASQSERYLSPTVTQRTLGFDRYSEQYQSNSNLITRHQSQPRLLSPSSSALRINQDPSKILNDVNFQTYPHQFQINNLLNRNGQNIATLPQKVADLITDCERLKLKCMQEQSQWNLERQSKEYSNFKQTLMAILKLDKTQKLDHNPILRNVEALKIDNERLYLLLSQINYYLGLQNDVSDEKLLMTIKKICQSNSISSNNDKNKLNTDRSSSSSTKSNSAYNTKNLNKSNLSQLSMNRNHQSQLFMRP</sequence>
<keyword evidence="3" id="KW-1185">Reference proteome</keyword>
<dbReference type="AlphaFoldDB" id="A0A078ANS3"/>
<evidence type="ECO:0000313" key="3">
    <source>
        <dbReference type="Proteomes" id="UP000039865"/>
    </source>
</evidence>
<organism evidence="2 3">
    <name type="scientific">Stylonychia lemnae</name>
    <name type="common">Ciliate</name>
    <dbReference type="NCBI Taxonomy" id="5949"/>
    <lineage>
        <taxon>Eukaryota</taxon>
        <taxon>Sar</taxon>
        <taxon>Alveolata</taxon>
        <taxon>Ciliophora</taxon>
        <taxon>Intramacronucleata</taxon>
        <taxon>Spirotrichea</taxon>
        <taxon>Stichotrichia</taxon>
        <taxon>Sporadotrichida</taxon>
        <taxon>Oxytrichidae</taxon>
        <taxon>Stylonychinae</taxon>
        <taxon>Stylonychia</taxon>
    </lineage>
</organism>
<proteinExistence type="predicted"/>
<dbReference type="EMBL" id="CCKQ01012207">
    <property type="protein sequence ID" value="CDW83814.1"/>
    <property type="molecule type" value="Genomic_DNA"/>
</dbReference>
<dbReference type="InParanoid" id="A0A078ANS3"/>
<evidence type="ECO:0000313" key="2">
    <source>
        <dbReference type="EMBL" id="CDW83814.1"/>
    </source>
</evidence>
<gene>
    <name evidence="2" type="primary">Contig12538.g13383</name>
    <name evidence="2" type="ORF">STYLEM_12865</name>
</gene>
<name>A0A078ANS3_STYLE</name>
<feature type="compositionally biased region" description="Polar residues" evidence="1">
    <location>
        <begin position="591"/>
        <end position="613"/>
    </location>
</feature>
<evidence type="ECO:0000256" key="1">
    <source>
        <dbReference type="SAM" id="MobiDB-lite"/>
    </source>
</evidence>